<dbReference type="InterPro" id="IPR028051">
    <property type="entry name" value="CheX-like_dom"/>
</dbReference>
<dbReference type="EMBL" id="FRFE01000020">
    <property type="protein sequence ID" value="SHO50697.1"/>
    <property type="molecule type" value="Genomic_DNA"/>
</dbReference>
<dbReference type="InterPro" id="IPR028976">
    <property type="entry name" value="CheC-like_sf"/>
</dbReference>
<dbReference type="PANTHER" id="PTHR39452:SF1">
    <property type="entry name" value="CHEY-P PHOSPHATASE CHEX"/>
    <property type="match status" value="1"/>
</dbReference>
<dbReference type="RefSeq" id="WP_084554158.1">
    <property type="nucleotide sequence ID" value="NZ_FRFE01000020.1"/>
</dbReference>
<evidence type="ECO:0000259" key="2">
    <source>
        <dbReference type="Pfam" id="PF13690"/>
    </source>
</evidence>
<dbReference type="Gene3D" id="3.40.1550.10">
    <property type="entry name" value="CheC-like"/>
    <property type="match status" value="1"/>
</dbReference>
<dbReference type="SUPFAM" id="SSF103039">
    <property type="entry name" value="CheC-like"/>
    <property type="match status" value="1"/>
</dbReference>
<evidence type="ECO:0000313" key="4">
    <source>
        <dbReference type="Proteomes" id="UP000184603"/>
    </source>
</evidence>
<dbReference type="AlphaFoldDB" id="A0A1M7YDI4"/>
<evidence type="ECO:0000313" key="3">
    <source>
        <dbReference type="EMBL" id="SHO50697.1"/>
    </source>
</evidence>
<dbReference type="Pfam" id="PF13690">
    <property type="entry name" value="CheX"/>
    <property type="match status" value="1"/>
</dbReference>
<name>A0A1M7YDI4_9BACT</name>
<feature type="domain" description="Chemotaxis phosphatase CheX-like" evidence="2">
    <location>
        <begin position="47"/>
        <end position="135"/>
    </location>
</feature>
<protein>
    <submittedName>
        <fullName evidence="3">Chemotaxis protein CheX</fullName>
    </submittedName>
</protein>
<dbReference type="CDD" id="cd17906">
    <property type="entry name" value="CheX"/>
    <property type="match status" value="1"/>
</dbReference>
<gene>
    <name evidence="3" type="ORF">SAMN02745220_03597</name>
</gene>
<dbReference type="STRING" id="1121416.SAMN02745220_03597"/>
<dbReference type="OrthoDB" id="9790435at2"/>
<keyword evidence="1" id="KW-0145">Chemotaxis</keyword>
<proteinExistence type="predicted"/>
<dbReference type="GO" id="GO:0006935">
    <property type="term" value="P:chemotaxis"/>
    <property type="evidence" value="ECO:0007669"/>
    <property type="project" value="UniProtKB-KW"/>
</dbReference>
<organism evidence="3 4">
    <name type="scientific">Desulfopila aestuarii DSM 18488</name>
    <dbReference type="NCBI Taxonomy" id="1121416"/>
    <lineage>
        <taxon>Bacteria</taxon>
        <taxon>Pseudomonadati</taxon>
        <taxon>Thermodesulfobacteriota</taxon>
        <taxon>Desulfobulbia</taxon>
        <taxon>Desulfobulbales</taxon>
        <taxon>Desulfocapsaceae</taxon>
        <taxon>Desulfopila</taxon>
    </lineage>
</organism>
<dbReference type="PANTHER" id="PTHR39452">
    <property type="entry name" value="CHEY-P PHOSPHATASE CHEX"/>
    <property type="match status" value="1"/>
</dbReference>
<dbReference type="InterPro" id="IPR038756">
    <property type="entry name" value="CheX-like"/>
</dbReference>
<accession>A0A1M7YDI4</accession>
<reference evidence="3 4" key="1">
    <citation type="submission" date="2016-12" db="EMBL/GenBank/DDBJ databases">
        <authorList>
            <person name="Song W.-J."/>
            <person name="Kurnit D.M."/>
        </authorList>
    </citation>
    <scope>NUCLEOTIDE SEQUENCE [LARGE SCALE GENOMIC DNA]</scope>
    <source>
        <strain evidence="3 4">DSM 18488</strain>
    </source>
</reference>
<dbReference type="Proteomes" id="UP000184603">
    <property type="component" value="Unassembled WGS sequence"/>
</dbReference>
<sequence length="159" mass="16814">MTEIEKQLDLAQEIISATQEVFSSMLMIDVTGEDISASGRSVIQSNMTSMIGLGGGVRGMLAVHCPAEVAKAITGGFLGMEVEELDEDVKDAIGEIANMVAGNLKIAYANGGVNVELAIPTSVIGKSFRLSGIGGAIRHYVSFQLESGPFWVELMYVLS</sequence>
<evidence type="ECO:0000256" key="1">
    <source>
        <dbReference type="ARBA" id="ARBA00022500"/>
    </source>
</evidence>
<keyword evidence="4" id="KW-1185">Reference proteome</keyword>